<dbReference type="EMBL" id="ML735329">
    <property type="protein sequence ID" value="KAE8385661.1"/>
    <property type="molecule type" value="Genomic_DNA"/>
</dbReference>
<accession>A0A5N7BV01</accession>
<organism evidence="1">
    <name type="scientific">Petromyces alliaceus</name>
    <name type="common">Aspergillus alliaceus</name>
    <dbReference type="NCBI Taxonomy" id="209559"/>
    <lineage>
        <taxon>Eukaryota</taxon>
        <taxon>Fungi</taxon>
        <taxon>Dikarya</taxon>
        <taxon>Ascomycota</taxon>
        <taxon>Pezizomycotina</taxon>
        <taxon>Eurotiomycetes</taxon>
        <taxon>Eurotiomycetidae</taxon>
        <taxon>Eurotiales</taxon>
        <taxon>Aspergillaceae</taxon>
        <taxon>Aspergillus</taxon>
        <taxon>Aspergillus subgen. Circumdati</taxon>
    </lineage>
</organism>
<sequence>MVTNRLASEAPPINKVGMLSGFLAASHRQVCWMINTSEHSRSVTPNNLIRNFGLEQGRTL</sequence>
<reference evidence="1" key="1">
    <citation type="submission" date="2019-04" db="EMBL/GenBank/DDBJ databases">
        <title>Friends and foes A comparative genomics studyof 23 Aspergillus species from section Flavi.</title>
        <authorList>
            <consortium name="DOE Joint Genome Institute"/>
            <person name="Kjaerbolling I."/>
            <person name="Vesth T."/>
            <person name="Frisvad J.C."/>
            <person name="Nybo J.L."/>
            <person name="Theobald S."/>
            <person name="Kildgaard S."/>
            <person name="Isbrandt T."/>
            <person name="Kuo A."/>
            <person name="Sato A."/>
            <person name="Lyhne E.K."/>
            <person name="Kogle M.E."/>
            <person name="Wiebenga A."/>
            <person name="Kun R.S."/>
            <person name="Lubbers R.J."/>
            <person name="Makela M.R."/>
            <person name="Barry K."/>
            <person name="Chovatia M."/>
            <person name="Clum A."/>
            <person name="Daum C."/>
            <person name="Haridas S."/>
            <person name="He G."/>
            <person name="LaButti K."/>
            <person name="Lipzen A."/>
            <person name="Mondo S."/>
            <person name="Riley R."/>
            <person name="Salamov A."/>
            <person name="Simmons B.A."/>
            <person name="Magnuson J.K."/>
            <person name="Henrissat B."/>
            <person name="Mortensen U.H."/>
            <person name="Larsen T.O."/>
            <person name="Devries R.P."/>
            <person name="Grigoriev I.V."/>
            <person name="Machida M."/>
            <person name="Baker S.E."/>
            <person name="Andersen M.R."/>
        </authorList>
    </citation>
    <scope>NUCLEOTIDE SEQUENCE [LARGE SCALE GENOMIC DNA]</scope>
    <source>
        <strain evidence="1">IBT 14317</strain>
    </source>
</reference>
<evidence type="ECO:0000313" key="1">
    <source>
        <dbReference type="EMBL" id="KAE8385661.1"/>
    </source>
</evidence>
<name>A0A5N7BV01_PETAA</name>
<proteinExistence type="predicted"/>
<protein>
    <submittedName>
        <fullName evidence="1">Uncharacterized protein</fullName>
    </submittedName>
</protein>
<dbReference type="AlphaFoldDB" id="A0A5N7BV01"/>
<dbReference type="Proteomes" id="UP000326877">
    <property type="component" value="Unassembled WGS sequence"/>
</dbReference>
<gene>
    <name evidence="1" type="ORF">BDV23DRAFT_164551</name>
</gene>